<name>A0A4Q7N463_9BACT</name>
<sequence>MKKYIFISFLLPALIAGCKRNEYLLFSDIARIQQADTTEITYTFVYEGTSVVRDTVYIPVNTIGGITDKDRPVKLEQLTEYDYTYVRDPVTNQITDTIATERPFKAIPGKHYVPFDDPAITALMVVKANQPSASLPVILLRDPSLKDNTWRLRVQLAPNSDFAIGETRFTQRAVVFSDRLERFYSWRFDNGVASAWGNFGNYSIRKHQFMIDVLNVQIDENWYQAILQAGAANHYKLLLKDALAAYNSDPSNIASGKAPMRETDSPTSPLISFPN</sequence>
<organism evidence="2 3">
    <name type="scientific">Pseudobacter ginsenosidimutans</name>
    <dbReference type="NCBI Taxonomy" id="661488"/>
    <lineage>
        <taxon>Bacteria</taxon>
        <taxon>Pseudomonadati</taxon>
        <taxon>Bacteroidota</taxon>
        <taxon>Chitinophagia</taxon>
        <taxon>Chitinophagales</taxon>
        <taxon>Chitinophagaceae</taxon>
        <taxon>Pseudobacter</taxon>
    </lineage>
</organism>
<dbReference type="Pfam" id="PF16132">
    <property type="entry name" value="DUF4843"/>
    <property type="match status" value="1"/>
</dbReference>
<dbReference type="InterPro" id="IPR032299">
    <property type="entry name" value="DUF4843"/>
</dbReference>
<dbReference type="OrthoDB" id="1092914at2"/>
<feature type="compositionally biased region" description="Polar residues" evidence="1">
    <location>
        <begin position="265"/>
        <end position="275"/>
    </location>
</feature>
<proteinExistence type="predicted"/>
<protein>
    <submittedName>
        <fullName evidence="2">Uncharacterized protein DUF4843</fullName>
    </submittedName>
</protein>
<dbReference type="Proteomes" id="UP000293874">
    <property type="component" value="Unassembled WGS sequence"/>
</dbReference>
<dbReference type="AlphaFoldDB" id="A0A4Q7N463"/>
<comment type="caution">
    <text evidence="2">The sequence shown here is derived from an EMBL/GenBank/DDBJ whole genome shotgun (WGS) entry which is preliminary data.</text>
</comment>
<reference evidence="2 3" key="1">
    <citation type="submission" date="2019-02" db="EMBL/GenBank/DDBJ databases">
        <title>Genomic Encyclopedia of Type Strains, Phase IV (KMG-IV): sequencing the most valuable type-strain genomes for metagenomic binning, comparative biology and taxonomic classification.</title>
        <authorList>
            <person name="Goeker M."/>
        </authorList>
    </citation>
    <scope>NUCLEOTIDE SEQUENCE [LARGE SCALE GENOMIC DNA]</scope>
    <source>
        <strain evidence="2 3">DSM 18116</strain>
    </source>
</reference>
<dbReference type="RefSeq" id="WP_130540128.1">
    <property type="nucleotide sequence ID" value="NZ_CP042431.1"/>
</dbReference>
<evidence type="ECO:0000313" key="3">
    <source>
        <dbReference type="Proteomes" id="UP000293874"/>
    </source>
</evidence>
<dbReference type="PROSITE" id="PS51257">
    <property type="entry name" value="PROKAR_LIPOPROTEIN"/>
    <property type="match status" value="1"/>
</dbReference>
<accession>A0A4Q7N463</accession>
<gene>
    <name evidence="2" type="ORF">EV199_1659</name>
</gene>
<dbReference type="EMBL" id="SGXA01000001">
    <property type="protein sequence ID" value="RZS75786.1"/>
    <property type="molecule type" value="Genomic_DNA"/>
</dbReference>
<feature type="region of interest" description="Disordered" evidence="1">
    <location>
        <begin position="254"/>
        <end position="275"/>
    </location>
</feature>
<evidence type="ECO:0000256" key="1">
    <source>
        <dbReference type="SAM" id="MobiDB-lite"/>
    </source>
</evidence>
<keyword evidence="3" id="KW-1185">Reference proteome</keyword>
<evidence type="ECO:0000313" key="2">
    <source>
        <dbReference type="EMBL" id="RZS75786.1"/>
    </source>
</evidence>